<sequence>MNVKLVVSYDGTAFHGFQSQPNVVTVEETLRRGVTAALMDEHIKLCYAGRTDNDVHAFGQVVNFHTDSVVALSNMARLINFHLPETVSVLSAEAVPEDFHARYSAVGKHYTYLIYNGFQRHPLYEKRAMHVSYNLDHERMERALQKICGEQDYVSFMGRYAVVKDTIRRVDAITVRRVGDLIILDFYGKSFLKNMVRILVGSAVEVGRGRCDENFLYDAMVKRDRKAAGPTAPGWGLYLTDIAYD</sequence>
<dbReference type="HAMAP" id="MF_00171">
    <property type="entry name" value="TruA"/>
    <property type="match status" value="1"/>
</dbReference>
<keyword evidence="8" id="KW-1185">Reference proteome</keyword>
<dbReference type="CDD" id="cd02570">
    <property type="entry name" value="PseudoU_synth_EcTruA"/>
    <property type="match status" value="1"/>
</dbReference>
<protein>
    <recommendedName>
        <fullName evidence="4">tRNA pseudouridine synthase A</fullName>
        <ecNumber evidence="4">5.4.99.12</ecNumber>
    </recommendedName>
    <alternativeName>
        <fullName evidence="4">tRNA pseudouridine(38-40) synthase</fullName>
    </alternativeName>
    <alternativeName>
        <fullName evidence="4">tRNA pseudouridylate synthase I</fullName>
    </alternativeName>
    <alternativeName>
        <fullName evidence="4">tRNA-uridine isomerase I</fullName>
    </alternativeName>
</protein>
<evidence type="ECO:0000256" key="4">
    <source>
        <dbReference type="HAMAP-Rule" id="MF_00171"/>
    </source>
</evidence>
<dbReference type="PANTHER" id="PTHR11142:SF0">
    <property type="entry name" value="TRNA PSEUDOURIDINE SYNTHASE-LIKE 1"/>
    <property type="match status" value="1"/>
</dbReference>
<dbReference type="InterPro" id="IPR001406">
    <property type="entry name" value="PsdUridine_synth_TruA"/>
</dbReference>
<evidence type="ECO:0000313" key="7">
    <source>
        <dbReference type="EMBL" id="WBW50488.1"/>
    </source>
</evidence>
<dbReference type="Gene3D" id="3.30.70.660">
    <property type="entry name" value="Pseudouridine synthase I, catalytic domain, C-terminal subdomain"/>
    <property type="match status" value="1"/>
</dbReference>
<dbReference type="InterPro" id="IPR020103">
    <property type="entry name" value="PsdUridine_synth_cat_dom_sf"/>
</dbReference>
<comment type="caution">
    <text evidence="4">Lacks conserved residue(s) required for the propagation of feature annotation.</text>
</comment>
<comment type="subunit">
    <text evidence="4">Homodimer.</text>
</comment>
<dbReference type="PIRSF" id="PIRSF001430">
    <property type="entry name" value="tRNA_psdUrid_synth"/>
    <property type="match status" value="1"/>
</dbReference>
<name>A0ABY7QX33_9FIRM</name>
<dbReference type="PANTHER" id="PTHR11142">
    <property type="entry name" value="PSEUDOURIDYLATE SYNTHASE"/>
    <property type="match status" value="1"/>
</dbReference>
<dbReference type="GO" id="GO:0160147">
    <property type="term" value="F:tRNA pseudouridine(38-40) synthase activity"/>
    <property type="evidence" value="ECO:0007669"/>
    <property type="project" value="UniProtKB-EC"/>
</dbReference>
<dbReference type="InterPro" id="IPR020094">
    <property type="entry name" value="TruA/RsuA/RluB/E/F_N"/>
</dbReference>
<dbReference type="InterPro" id="IPR020095">
    <property type="entry name" value="PsdUridine_synth_TruA_C"/>
</dbReference>
<dbReference type="Pfam" id="PF01416">
    <property type="entry name" value="PseudoU_synth_1"/>
    <property type="match status" value="2"/>
</dbReference>
<evidence type="ECO:0000256" key="1">
    <source>
        <dbReference type="ARBA" id="ARBA00009375"/>
    </source>
</evidence>
<dbReference type="Gene3D" id="3.30.70.580">
    <property type="entry name" value="Pseudouridine synthase I, catalytic domain, N-terminal subdomain"/>
    <property type="match status" value="1"/>
</dbReference>
<evidence type="ECO:0000256" key="2">
    <source>
        <dbReference type="ARBA" id="ARBA00022694"/>
    </source>
</evidence>
<evidence type="ECO:0000256" key="5">
    <source>
        <dbReference type="RuleBase" id="RU003792"/>
    </source>
</evidence>
<proteinExistence type="inferred from homology"/>
<dbReference type="EMBL" id="CP115667">
    <property type="protein sequence ID" value="WBW50488.1"/>
    <property type="molecule type" value="Genomic_DNA"/>
</dbReference>
<feature type="domain" description="Pseudouridine synthase I TruA alpha/beta" evidence="6">
    <location>
        <begin position="143"/>
        <end position="245"/>
    </location>
</feature>
<feature type="active site" description="Nucleophile" evidence="4">
    <location>
        <position position="52"/>
    </location>
</feature>
<gene>
    <name evidence="4 7" type="primary">truA</name>
    <name evidence="7" type="ORF">O6R05_02785</name>
</gene>
<feature type="binding site" evidence="4">
    <location>
        <position position="110"/>
    </location>
    <ligand>
        <name>substrate</name>
    </ligand>
</feature>
<comment type="similarity">
    <text evidence="1 4 5">Belongs to the tRNA pseudouridine synthase TruA family.</text>
</comment>
<dbReference type="NCBIfam" id="TIGR00071">
    <property type="entry name" value="hisT_truA"/>
    <property type="match status" value="1"/>
</dbReference>
<organism evidence="7 8">
    <name type="scientific">Peptoniphilus equinus</name>
    <dbReference type="NCBI Taxonomy" id="3016343"/>
    <lineage>
        <taxon>Bacteria</taxon>
        <taxon>Bacillati</taxon>
        <taxon>Bacillota</taxon>
        <taxon>Tissierellia</taxon>
        <taxon>Tissierellales</taxon>
        <taxon>Peptoniphilaceae</taxon>
        <taxon>Peptoniphilus</taxon>
    </lineage>
</organism>
<dbReference type="InterPro" id="IPR020097">
    <property type="entry name" value="PsdUridine_synth_TruA_a/b_dom"/>
</dbReference>
<evidence type="ECO:0000259" key="6">
    <source>
        <dbReference type="Pfam" id="PF01416"/>
    </source>
</evidence>
<keyword evidence="2 4" id="KW-0819">tRNA processing</keyword>
<comment type="catalytic activity">
    <reaction evidence="4 5">
        <text>uridine(38/39/40) in tRNA = pseudouridine(38/39/40) in tRNA</text>
        <dbReference type="Rhea" id="RHEA:22376"/>
        <dbReference type="Rhea" id="RHEA-COMP:10085"/>
        <dbReference type="Rhea" id="RHEA-COMP:10087"/>
        <dbReference type="ChEBI" id="CHEBI:65314"/>
        <dbReference type="ChEBI" id="CHEBI:65315"/>
        <dbReference type="EC" id="5.4.99.12"/>
    </reaction>
</comment>
<accession>A0ABY7QX33</accession>
<evidence type="ECO:0000256" key="3">
    <source>
        <dbReference type="ARBA" id="ARBA00023235"/>
    </source>
</evidence>
<dbReference type="EC" id="5.4.99.12" evidence="4"/>
<dbReference type="RefSeq" id="WP_271192020.1">
    <property type="nucleotide sequence ID" value="NZ_CP115667.1"/>
</dbReference>
<dbReference type="SUPFAM" id="SSF55120">
    <property type="entry name" value="Pseudouridine synthase"/>
    <property type="match status" value="1"/>
</dbReference>
<feature type="domain" description="Pseudouridine synthase I TruA alpha/beta" evidence="6">
    <location>
        <begin position="6"/>
        <end position="104"/>
    </location>
</feature>
<reference evidence="7 8" key="1">
    <citation type="submission" date="2023-01" db="EMBL/GenBank/DDBJ databases">
        <authorList>
            <person name="Lee S.H."/>
            <person name="Jung H.S."/>
            <person name="Yun J.U."/>
        </authorList>
    </citation>
    <scope>NUCLEOTIDE SEQUENCE [LARGE SCALE GENOMIC DNA]</scope>
    <source>
        <strain evidence="7 8">CBA3646</strain>
    </source>
</reference>
<evidence type="ECO:0000313" key="8">
    <source>
        <dbReference type="Proteomes" id="UP001210339"/>
    </source>
</evidence>
<dbReference type="Proteomes" id="UP001210339">
    <property type="component" value="Chromosome"/>
</dbReference>
<comment type="function">
    <text evidence="4">Formation of pseudouridine at positions 38, 39 and 40 in the anticodon stem and loop of transfer RNAs.</text>
</comment>
<keyword evidence="3 4" id="KW-0413">Isomerase</keyword>